<accession>L9Y1L3</accession>
<evidence type="ECO:0000259" key="2">
    <source>
        <dbReference type="Pfam" id="PF18545"/>
    </source>
</evidence>
<gene>
    <name evidence="3" type="ORF">C489_07990</name>
</gene>
<keyword evidence="4" id="KW-1185">Reference proteome</keyword>
<evidence type="ECO:0000313" key="3">
    <source>
        <dbReference type="EMBL" id="ELY67930.1"/>
    </source>
</evidence>
<dbReference type="InterPro" id="IPR040624">
    <property type="entry name" value="HalOD1"/>
</dbReference>
<dbReference type="EMBL" id="AOID01000026">
    <property type="protein sequence ID" value="ELY67930.1"/>
    <property type="molecule type" value="Genomic_DNA"/>
</dbReference>
<feature type="region of interest" description="Disordered" evidence="1">
    <location>
        <begin position="79"/>
        <end position="102"/>
    </location>
</feature>
<comment type="caution">
    <text evidence="3">The sequence shown here is derived from an EMBL/GenBank/DDBJ whole genome shotgun (WGS) entry which is preliminary data.</text>
</comment>
<reference evidence="3 4" key="1">
    <citation type="journal article" date="2014" name="PLoS Genet.">
        <title>Phylogenetically driven sequencing of extremely halophilic archaea reveals strategies for static and dynamic osmo-response.</title>
        <authorList>
            <person name="Becker E.A."/>
            <person name="Seitzer P.M."/>
            <person name="Tritt A."/>
            <person name="Larsen D."/>
            <person name="Krusor M."/>
            <person name="Yao A.I."/>
            <person name="Wu D."/>
            <person name="Madern D."/>
            <person name="Eisen J.A."/>
            <person name="Darling A.E."/>
            <person name="Facciotti M.T."/>
        </authorList>
    </citation>
    <scope>NUCLEOTIDE SEQUENCE [LARGE SCALE GENOMIC DNA]</scope>
    <source>
        <strain evidence="3 4">JCM 10478</strain>
    </source>
</reference>
<dbReference type="OrthoDB" id="177581at2157"/>
<feature type="domain" description="Halobacterial output" evidence="2">
    <location>
        <begin position="14"/>
        <end position="86"/>
    </location>
</feature>
<dbReference type="Pfam" id="PF18545">
    <property type="entry name" value="HalOD1"/>
    <property type="match status" value="1"/>
</dbReference>
<dbReference type="PATRIC" id="fig|1227496.3.peg.1616"/>
<dbReference type="Proteomes" id="UP000011632">
    <property type="component" value="Unassembled WGS sequence"/>
</dbReference>
<dbReference type="RefSeq" id="WP_006430669.1">
    <property type="nucleotide sequence ID" value="NZ_AOID01000026.1"/>
</dbReference>
<organism evidence="3 4">
    <name type="scientific">Natrinema versiforme JCM 10478</name>
    <dbReference type="NCBI Taxonomy" id="1227496"/>
    <lineage>
        <taxon>Archaea</taxon>
        <taxon>Methanobacteriati</taxon>
        <taxon>Methanobacteriota</taxon>
        <taxon>Stenosarchaea group</taxon>
        <taxon>Halobacteria</taxon>
        <taxon>Halobacteriales</taxon>
        <taxon>Natrialbaceae</taxon>
        <taxon>Natrinema</taxon>
    </lineage>
</organism>
<dbReference type="AlphaFoldDB" id="L9Y1L3"/>
<sequence length="102" mass="11100">MDSQHSNRVADDAQTPVSIRVVEAVAKRDGIDPLEVSPPLHDAIDSTALDNLFAPTRSGTRDAGSVSFTYRGHGVRVESDGRIEFDSETERDSGVRSETESR</sequence>
<name>L9Y1L3_9EURY</name>
<dbReference type="STRING" id="1227496.C489_07990"/>
<evidence type="ECO:0000313" key="4">
    <source>
        <dbReference type="Proteomes" id="UP000011632"/>
    </source>
</evidence>
<proteinExistence type="predicted"/>
<evidence type="ECO:0000256" key="1">
    <source>
        <dbReference type="SAM" id="MobiDB-lite"/>
    </source>
</evidence>
<protein>
    <recommendedName>
        <fullName evidence="2">Halobacterial output domain-containing protein</fullName>
    </recommendedName>
</protein>